<accession>A0A2K4X9R7</accession>
<dbReference type="InterPro" id="IPR017462">
    <property type="entry name" value="Sulphur_relay_TusC/DsrF"/>
</dbReference>
<name>A0A2K4X9R7_PSEVC</name>
<dbReference type="GeneID" id="93663727"/>
<dbReference type="AlphaFoldDB" id="A0A2K4X9R7"/>
<dbReference type="OrthoDB" id="9789418at2"/>
<comment type="similarity">
    <text evidence="1">Belongs to the DsrF/TusC family.</text>
</comment>
<gene>
    <name evidence="2" type="primary">tusC</name>
    <name evidence="3" type="ORF">PCAR9_A30234</name>
    <name evidence="2" type="ORF">PCARR_a1750</name>
</gene>
<dbReference type="NCBIfam" id="NF001238">
    <property type="entry name" value="PRK00211.1"/>
    <property type="match status" value="1"/>
</dbReference>
<evidence type="ECO:0000313" key="5">
    <source>
        <dbReference type="Proteomes" id="UP000615003"/>
    </source>
</evidence>
<dbReference type="SUPFAM" id="SSF75169">
    <property type="entry name" value="DsrEFH-like"/>
    <property type="match status" value="1"/>
</dbReference>
<evidence type="ECO:0000313" key="2">
    <source>
        <dbReference type="EMBL" id="MBE0383414.1"/>
    </source>
</evidence>
<protein>
    <submittedName>
        <fullName evidence="3">Sulfur relay protein TusC</fullName>
    </submittedName>
    <submittedName>
        <fullName evidence="2">tRNA 2-thiouridine synthesizing protein C</fullName>
    </submittedName>
</protein>
<dbReference type="RefSeq" id="WP_058550166.1">
    <property type="nucleotide sequence ID" value="NZ_AQGW01000020.1"/>
</dbReference>
<reference evidence="2 5" key="1">
    <citation type="submission" date="2015-06" db="EMBL/GenBank/DDBJ databases">
        <title>Genome sequence of Pseudoalteromonas carrageenovora.</title>
        <authorList>
            <person name="Xie B.-B."/>
            <person name="Rong J.-C."/>
            <person name="Qin Q.-L."/>
            <person name="Zhang Y.-Z."/>
        </authorList>
    </citation>
    <scope>NUCLEOTIDE SEQUENCE [LARGE SCALE GENOMIC DNA]</scope>
    <source>
        <strain evidence="2 5">IAM 12662</strain>
    </source>
</reference>
<dbReference type="Proteomes" id="UP000238288">
    <property type="component" value="Chromosome PCAR9a"/>
</dbReference>
<dbReference type="PANTHER" id="PTHR38780">
    <property type="entry name" value="PROTEIN TUSC"/>
    <property type="match status" value="1"/>
</dbReference>
<dbReference type="EMBL" id="AQGW01000020">
    <property type="protein sequence ID" value="MBE0383414.1"/>
    <property type="molecule type" value="Genomic_DNA"/>
</dbReference>
<dbReference type="EMBL" id="LT965928">
    <property type="protein sequence ID" value="SOU41068.1"/>
    <property type="molecule type" value="Genomic_DNA"/>
</dbReference>
<sequence length="118" mass="13424">MINVLVISQSSPFDDLNIRDALDMTLIFAAVDQNVSWLFSGPAVLALKKHQQPNSIGIKDFFKNIKTLEIYDVENIYVCEKSLFDYGLNKHDLLIAAQTLNFSEQQTLIKNQKHVVNI</sequence>
<evidence type="ECO:0000256" key="1">
    <source>
        <dbReference type="ARBA" id="ARBA00005996"/>
    </source>
</evidence>
<dbReference type="NCBIfam" id="TIGR03010">
    <property type="entry name" value="sulf_tusC_dsrF"/>
    <property type="match status" value="1"/>
</dbReference>
<dbReference type="InterPro" id="IPR003787">
    <property type="entry name" value="Sulphur_relay_DsrE/F-like"/>
</dbReference>
<dbReference type="Pfam" id="PF02635">
    <property type="entry name" value="DsrE"/>
    <property type="match status" value="1"/>
</dbReference>
<reference evidence="3 4" key="2">
    <citation type="submission" date="2017-11" db="EMBL/GenBank/DDBJ databases">
        <authorList>
            <person name="Han C.G."/>
        </authorList>
    </citation>
    <scope>NUCLEOTIDE SEQUENCE [LARGE SCALE GENOMIC DNA]</scope>
    <source>
        <strain evidence="4">ATCC 43555</strain>
        <strain evidence="3">ATCC43555</strain>
    </source>
</reference>
<keyword evidence="5" id="KW-1185">Reference proteome</keyword>
<dbReference type="Gene3D" id="3.40.1260.10">
    <property type="entry name" value="DsrEFH-like"/>
    <property type="match status" value="1"/>
</dbReference>
<organism evidence="3 4">
    <name type="scientific">Pseudoalteromonas carrageenovora IAM 12662</name>
    <dbReference type="NCBI Taxonomy" id="1314868"/>
    <lineage>
        <taxon>Bacteria</taxon>
        <taxon>Pseudomonadati</taxon>
        <taxon>Pseudomonadota</taxon>
        <taxon>Gammaproteobacteria</taxon>
        <taxon>Alteromonadales</taxon>
        <taxon>Pseudoalteromonadaceae</taxon>
        <taxon>Pseudoalteromonas</taxon>
    </lineage>
</organism>
<evidence type="ECO:0000313" key="3">
    <source>
        <dbReference type="EMBL" id="SOU41068.1"/>
    </source>
</evidence>
<dbReference type="PANTHER" id="PTHR38780:SF1">
    <property type="entry name" value="PROTEIN TUSC"/>
    <property type="match status" value="1"/>
</dbReference>
<proteinExistence type="inferred from homology"/>
<dbReference type="InterPro" id="IPR027396">
    <property type="entry name" value="DsrEFH-like"/>
</dbReference>
<evidence type="ECO:0000313" key="4">
    <source>
        <dbReference type="Proteomes" id="UP000238288"/>
    </source>
</evidence>
<dbReference type="Proteomes" id="UP000615003">
    <property type="component" value="Unassembled WGS sequence"/>
</dbReference>